<dbReference type="EMBL" id="BKCJ011343015">
    <property type="protein sequence ID" value="GFD23195.1"/>
    <property type="molecule type" value="Genomic_DNA"/>
</dbReference>
<gene>
    <name evidence="1" type="ORF">Tci_895164</name>
</gene>
<dbReference type="AlphaFoldDB" id="A0A699UJR2"/>
<feature type="non-terminal residue" evidence="1">
    <location>
        <position position="1"/>
    </location>
</feature>
<evidence type="ECO:0000313" key="1">
    <source>
        <dbReference type="EMBL" id="GFD23195.1"/>
    </source>
</evidence>
<proteinExistence type="predicted"/>
<organism evidence="1">
    <name type="scientific">Tanacetum cinerariifolium</name>
    <name type="common">Dalmatian daisy</name>
    <name type="synonym">Chrysanthemum cinerariifolium</name>
    <dbReference type="NCBI Taxonomy" id="118510"/>
    <lineage>
        <taxon>Eukaryota</taxon>
        <taxon>Viridiplantae</taxon>
        <taxon>Streptophyta</taxon>
        <taxon>Embryophyta</taxon>
        <taxon>Tracheophyta</taxon>
        <taxon>Spermatophyta</taxon>
        <taxon>Magnoliopsida</taxon>
        <taxon>eudicotyledons</taxon>
        <taxon>Gunneridae</taxon>
        <taxon>Pentapetalae</taxon>
        <taxon>asterids</taxon>
        <taxon>campanulids</taxon>
        <taxon>Asterales</taxon>
        <taxon>Asteraceae</taxon>
        <taxon>Asteroideae</taxon>
        <taxon>Anthemideae</taxon>
        <taxon>Anthemidinae</taxon>
        <taxon>Tanacetum</taxon>
    </lineage>
</organism>
<sequence length="95" mass="10963">VISRACQTLGQSVMAQGELLKRHEQLNHDYVDLQNRNDAHLLELDHLRSSGRRTEQENEGLKNKLSLIESAHSRCGSREKELTDVVKDLERERDD</sequence>
<reference evidence="1" key="1">
    <citation type="journal article" date="2019" name="Sci. Rep.">
        <title>Draft genome of Tanacetum cinerariifolium, the natural source of mosquito coil.</title>
        <authorList>
            <person name="Yamashiro T."/>
            <person name="Shiraishi A."/>
            <person name="Satake H."/>
            <person name="Nakayama K."/>
        </authorList>
    </citation>
    <scope>NUCLEOTIDE SEQUENCE</scope>
</reference>
<comment type="caution">
    <text evidence="1">The sequence shown here is derived from an EMBL/GenBank/DDBJ whole genome shotgun (WGS) entry which is preliminary data.</text>
</comment>
<name>A0A699UJR2_TANCI</name>
<protein>
    <submittedName>
        <fullName evidence="1">Uncharacterized protein</fullName>
    </submittedName>
</protein>
<accession>A0A699UJR2</accession>